<evidence type="ECO:0000259" key="10">
    <source>
        <dbReference type="PROSITE" id="PS50928"/>
    </source>
</evidence>
<evidence type="ECO:0000256" key="7">
    <source>
        <dbReference type="ARBA" id="ARBA00023136"/>
    </source>
</evidence>
<feature type="transmembrane region" description="Helical" evidence="9">
    <location>
        <begin position="136"/>
        <end position="156"/>
    </location>
</feature>
<dbReference type="Proteomes" id="UP000194946">
    <property type="component" value="Unassembled WGS sequence"/>
</dbReference>
<gene>
    <name evidence="11" type="ORF">HK18_06770</name>
</gene>
<protein>
    <submittedName>
        <fullName evidence="11">Sulfate ABC transporter permease</fullName>
    </submittedName>
</protein>
<evidence type="ECO:0000256" key="9">
    <source>
        <dbReference type="SAM" id="Phobius"/>
    </source>
</evidence>
<feature type="domain" description="ABC transmembrane type-1" evidence="10">
    <location>
        <begin position="60"/>
        <end position="263"/>
    </location>
</feature>
<sequence>MTPSVNQQTTLKRSLLLTLTWLVFSVIFLAPLSVILIEGLSKGLEFFWQTCANPSAVSALKLTLLATVLSVILNIIFGVMAAWCVTKYDFVGKKLLITLIDLPFSISPIIVGLIYILLYGSQSILYPFLMKYNLQVIYAVPGIVLATIFVTFPFVARSLISLMQEQGNAEEEAARLLGANGWQIFWHVTFPNIRWALLHGIVMCTARAMGEFGAVSIISGHIEGLTNTLPLQIEILYNEYNATAAFSISLILLFMSMIILLIRQWCERKITNAHSETGQ</sequence>
<name>A0A251ZV92_9PROT</name>
<dbReference type="RefSeq" id="WP_086632078.1">
    <property type="nucleotide sequence ID" value="NZ_JOPB01000005.1"/>
</dbReference>
<dbReference type="AlphaFoldDB" id="A0A251ZV92"/>
<proteinExistence type="predicted"/>
<keyword evidence="6" id="KW-0764">Sulfate transport</keyword>
<comment type="subunit">
    <text evidence="2">The complex is composed of two ATP-binding proteins (CysA), two transmembrane proteins (CysT and CysW) and a solute-binding protein (CysP).</text>
</comment>
<reference evidence="12" key="1">
    <citation type="submission" date="2014-06" db="EMBL/GenBank/DDBJ databases">
        <authorList>
            <person name="Winans N.J."/>
            <person name="Newell P.D."/>
            <person name="Douglas A.E."/>
        </authorList>
    </citation>
    <scope>NUCLEOTIDE SEQUENCE [LARGE SCALE GENOMIC DNA]</scope>
    <source>
        <strain evidence="12">DmL_052</strain>
    </source>
</reference>
<keyword evidence="3" id="KW-0813">Transport</keyword>
<dbReference type="EMBL" id="JOPB01000005">
    <property type="protein sequence ID" value="OUI78594.1"/>
    <property type="molecule type" value="Genomic_DNA"/>
</dbReference>
<keyword evidence="7 9" id="KW-0472">Membrane</keyword>
<dbReference type="GO" id="GO:0005886">
    <property type="term" value="C:plasma membrane"/>
    <property type="evidence" value="ECO:0007669"/>
    <property type="project" value="UniProtKB-SubCell"/>
</dbReference>
<feature type="transmembrane region" description="Helical" evidence="9">
    <location>
        <begin position="242"/>
        <end position="262"/>
    </location>
</feature>
<dbReference type="GO" id="GO:0015419">
    <property type="term" value="F:ABC-type sulfate transporter activity"/>
    <property type="evidence" value="ECO:0007669"/>
    <property type="project" value="InterPro"/>
</dbReference>
<organism evidence="11 12">
    <name type="scientific">Commensalibacter intestini</name>
    <dbReference type="NCBI Taxonomy" id="479936"/>
    <lineage>
        <taxon>Bacteria</taxon>
        <taxon>Pseudomonadati</taxon>
        <taxon>Pseudomonadota</taxon>
        <taxon>Alphaproteobacteria</taxon>
        <taxon>Acetobacterales</taxon>
        <taxon>Acetobacteraceae</taxon>
    </lineage>
</organism>
<dbReference type="NCBIfam" id="TIGR02140">
    <property type="entry name" value="permease_CysW"/>
    <property type="match status" value="1"/>
</dbReference>
<dbReference type="Pfam" id="PF00528">
    <property type="entry name" value="BPD_transp_1"/>
    <property type="match status" value="1"/>
</dbReference>
<keyword evidence="12" id="KW-1185">Reference proteome</keyword>
<dbReference type="PANTHER" id="PTHR30406:SF1">
    <property type="entry name" value="SULFATE TRANSPORT SYSTEM PERMEASE PROTEIN CYSW"/>
    <property type="match status" value="1"/>
</dbReference>
<comment type="subcellular location">
    <subcellularLocation>
        <location evidence="1">Cell membrane</location>
        <topology evidence="1">Multi-pass membrane protein</topology>
    </subcellularLocation>
</comment>
<evidence type="ECO:0000256" key="2">
    <source>
        <dbReference type="ARBA" id="ARBA00011779"/>
    </source>
</evidence>
<dbReference type="InterPro" id="IPR011866">
    <property type="entry name" value="CysW_permease"/>
</dbReference>
<evidence type="ECO:0000256" key="4">
    <source>
        <dbReference type="ARBA" id="ARBA00022692"/>
    </source>
</evidence>
<keyword evidence="5 9" id="KW-1133">Transmembrane helix</keyword>
<dbReference type="SUPFAM" id="SSF161098">
    <property type="entry name" value="MetI-like"/>
    <property type="match status" value="1"/>
</dbReference>
<evidence type="ECO:0000256" key="1">
    <source>
        <dbReference type="ARBA" id="ARBA00004651"/>
    </source>
</evidence>
<dbReference type="NCBIfam" id="TIGR00969">
    <property type="entry name" value="3a0106s02"/>
    <property type="match status" value="1"/>
</dbReference>
<feature type="transmembrane region" description="Helical" evidence="9">
    <location>
        <begin position="62"/>
        <end position="83"/>
    </location>
</feature>
<feature type="transmembrane region" description="Helical" evidence="9">
    <location>
        <begin position="196"/>
        <end position="222"/>
    </location>
</feature>
<evidence type="ECO:0000256" key="6">
    <source>
        <dbReference type="ARBA" id="ARBA00023032"/>
    </source>
</evidence>
<feature type="transmembrane region" description="Helical" evidence="9">
    <location>
        <begin position="15"/>
        <end position="37"/>
    </location>
</feature>
<dbReference type="CDD" id="cd06261">
    <property type="entry name" value="TM_PBP2"/>
    <property type="match status" value="1"/>
</dbReference>
<evidence type="ECO:0000313" key="12">
    <source>
        <dbReference type="Proteomes" id="UP000194946"/>
    </source>
</evidence>
<comment type="caution">
    <text evidence="11">The sequence shown here is derived from an EMBL/GenBank/DDBJ whole genome shotgun (WGS) entry which is preliminary data.</text>
</comment>
<dbReference type="PROSITE" id="PS50928">
    <property type="entry name" value="ABC_TM1"/>
    <property type="match status" value="1"/>
</dbReference>
<dbReference type="InterPro" id="IPR035906">
    <property type="entry name" value="MetI-like_sf"/>
</dbReference>
<evidence type="ECO:0000256" key="3">
    <source>
        <dbReference type="ARBA" id="ARBA00022448"/>
    </source>
</evidence>
<dbReference type="InterPro" id="IPR005667">
    <property type="entry name" value="Sulph_transpt2"/>
</dbReference>
<keyword evidence="4 9" id="KW-0812">Transmembrane</keyword>
<evidence type="ECO:0000256" key="8">
    <source>
        <dbReference type="ARBA" id="ARBA00025323"/>
    </source>
</evidence>
<accession>A0A251ZV92</accession>
<dbReference type="PANTHER" id="PTHR30406">
    <property type="entry name" value="SULFATE TRANSPORT SYSTEM PERMEASE PROTEIN"/>
    <property type="match status" value="1"/>
</dbReference>
<dbReference type="InterPro" id="IPR000515">
    <property type="entry name" value="MetI-like"/>
</dbReference>
<dbReference type="Gene3D" id="1.10.3720.10">
    <property type="entry name" value="MetI-like"/>
    <property type="match status" value="1"/>
</dbReference>
<evidence type="ECO:0000313" key="11">
    <source>
        <dbReference type="EMBL" id="OUI78594.1"/>
    </source>
</evidence>
<comment type="function">
    <text evidence="8">Part of the ABC transporter complex CysAWTP (TC 3.A.1.6.1) involved in sulfate/thiosulfate import. Probably responsible for the translocation of the substrate across the membrane.</text>
</comment>
<evidence type="ECO:0000256" key="5">
    <source>
        <dbReference type="ARBA" id="ARBA00022989"/>
    </source>
</evidence>
<feature type="transmembrane region" description="Helical" evidence="9">
    <location>
        <begin position="95"/>
        <end position="116"/>
    </location>
</feature>